<feature type="domain" description="DUF397" evidence="1">
    <location>
        <begin position="11"/>
        <end position="61"/>
    </location>
</feature>
<accession>A0A6H9UYR3</accession>
<dbReference type="RefSeq" id="WP_150950747.1">
    <property type="nucleotide sequence ID" value="NZ_VZRB01000015.1"/>
</dbReference>
<dbReference type="AlphaFoldDB" id="A0A6H9UYR3"/>
<dbReference type="Proteomes" id="UP000442707">
    <property type="component" value="Unassembled WGS sequence"/>
</dbReference>
<protein>
    <submittedName>
        <fullName evidence="2">DUF397 domain-containing protein</fullName>
    </submittedName>
</protein>
<sequence>MNGTHDLRSVRWRKSSYSNADGGSCVEIADGIPDIVPVRDSKTSAGPVLLISPDAWTAFIRQPPVRA</sequence>
<dbReference type="Pfam" id="PF04149">
    <property type="entry name" value="DUF397"/>
    <property type="match status" value="1"/>
</dbReference>
<evidence type="ECO:0000259" key="1">
    <source>
        <dbReference type="Pfam" id="PF04149"/>
    </source>
</evidence>
<proteinExistence type="predicted"/>
<comment type="caution">
    <text evidence="2">The sequence shown here is derived from an EMBL/GenBank/DDBJ whole genome shotgun (WGS) entry which is preliminary data.</text>
</comment>
<dbReference type="InterPro" id="IPR007278">
    <property type="entry name" value="DUF397"/>
</dbReference>
<gene>
    <name evidence="2" type="ORF">F7R91_21645</name>
</gene>
<evidence type="ECO:0000313" key="2">
    <source>
        <dbReference type="EMBL" id="KAB1144429.1"/>
    </source>
</evidence>
<dbReference type="EMBL" id="VZRB01000015">
    <property type="protein sequence ID" value="KAB1144429.1"/>
    <property type="molecule type" value="Genomic_DNA"/>
</dbReference>
<evidence type="ECO:0000313" key="3">
    <source>
        <dbReference type="Proteomes" id="UP000442707"/>
    </source>
</evidence>
<reference evidence="2 3" key="1">
    <citation type="submission" date="2019-09" db="EMBL/GenBank/DDBJ databases">
        <title>Screening of Novel Bioactive Compounds from Soil-Associated.</title>
        <authorList>
            <person name="Zhao S."/>
        </authorList>
    </citation>
    <scope>NUCLEOTIDE SEQUENCE [LARGE SCALE GENOMIC DNA]</scope>
    <source>
        <strain evidence="2 3">HIT-DPA4</strain>
    </source>
</reference>
<name>A0A6H9UYR3_9ACTN</name>
<keyword evidence="3" id="KW-1185">Reference proteome</keyword>
<organism evidence="2 3">
    <name type="scientific">Streptomyces luteolifulvus</name>
    <dbReference type="NCBI Taxonomy" id="2615112"/>
    <lineage>
        <taxon>Bacteria</taxon>
        <taxon>Bacillati</taxon>
        <taxon>Actinomycetota</taxon>
        <taxon>Actinomycetes</taxon>
        <taxon>Kitasatosporales</taxon>
        <taxon>Streptomycetaceae</taxon>
        <taxon>Streptomyces</taxon>
    </lineage>
</organism>